<dbReference type="Gene3D" id="1.10.600.10">
    <property type="entry name" value="Farnesyl Diphosphate Synthase"/>
    <property type="match status" value="1"/>
</dbReference>
<organism evidence="4 5">
    <name type="scientific">Zophobas morio</name>
    <dbReference type="NCBI Taxonomy" id="2755281"/>
    <lineage>
        <taxon>Eukaryota</taxon>
        <taxon>Metazoa</taxon>
        <taxon>Ecdysozoa</taxon>
        <taxon>Arthropoda</taxon>
        <taxon>Hexapoda</taxon>
        <taxon>Insecta</taxon>
        <taxon>Pterygota</taxon>
        <taxon>Neoptera</taxon>
        <taxon>Endopterygota</taxon>
        <taxon>Coleoptera</taxon>
        <taxon>Polyphaga</taxon>
        <taxon>Cucujiformia</taxon>
        <taxon>Tenebrionidae</taxon>
        <taxon>Zophobas</taxon>
    </lineage>
</organism>
<dbReference type="InterPro" id="IPR000092">
    <property type="entry name" value="Polyprenyl_synt"/>
</dbReference>
<dbReference type="PANTHER" id="PTHR12001">
    <property type="entry name" value="GERANYLGERANYL PYROPHOSPHATE SYNTHASE"/>
    <property type="match status" value="1"/>
</dbReference>
<evidence type="ECO:0000256" key="3">
    <source>
        <dbReference type="RuleBase" id="RU004466"/>
    </source>
</evidence>
<accession>A0AA38IJR4</accession>
<protein>
    <recommendedName>
        <fullName evidence="6">Geranylgeranyl pyrophosphate synthase</fullName>
    </recommendedName>
</protein>
<keyword evidence="2" id="KW-0460">Magnesium</keyword>
<dbReference type="CDD" id="cd00867">
    <property type="entry name" value="Trans_IPPS"/>
    <property type="match status" value="1"/>
</dbReference>
<dbReference type="GO" id="GO:0008299">
    <property type="term" value="P:isoprenoid biosynthetic process"/>
    <property type="evidence" value="ECO:0007669"/>
    <property type="project" value="InterPro"/>
</dbReference>
<dbReference type="GO" id="GO:0042811">
    <property type="term" value="P:pheromone biosynthetic process"/>
    <property type="evidence" value="ECO:0007669"/>
    <property type="project" value="UniProtKB-ARBA"/>
</dbReference>
<reference evidence="4" key="1">
    <citation type="journal article" date="2023" name="G3 (Bethesda)">
        <title>Whole genome assemblies of Zophobas morio and Tenebrio molitor.</title>
        <authorList>
            <person name="Kaur S."/>
            <person name="Stinson S.A."/>
            <person name="diCenzo G.C."/>
        </authorList>
    </citation>
    <scope>NUCLEOTIDE SEQUENCE</scope>
    <source>
        <strain evidence="4">QUZm001</strain>
    </source>
</reference>
<dbReference type="SUPFAM" id="SSF48576">
    <property type="entry name" value="Terpenoid synthases"/>
    <property type="match status" value="1"/>
</dbReference>
<proteinExistence type="inferred from homology"/>
<dbReference type="PROSITE" id="PS00723">
    <property type="entry name" value="POLYPRENYL_SYNTHASE_1"/>
    <property type="match status" value="1"/>
</dbReference>
<comment type="caution">
    <text evidence="4">The sequence shown here is derived from an EMBL/GenBank/DDBJ whole genome shotgun (WGS) entry which is preliminary data.</text>
</comment>
<dbReference type="InterPro" id="IPR008949">
    <property type="entry name" value="Isoprenoid_synthase_dom_sf"/>
</dbReference>
<gene>
    <name evidence="4" type="ORF">Zmor_009970</name>
</gene>
<evidence type="ECO:0000313" key="5">
    <source>
        <dbReference type="Proteomes" id="UP001168821"/>
    </source>
</evidence>
<dbReference type="PANTHER" id="PTHR12001:SF44">
    <property type="entry name" value="GERANYLGERANYL PYROPHOSPHATE SYNTHASE"/>
    <property type="match status" value="1"/>
</dbReference>
<evidence type="ECO:0008006" key="6">
    <source>
        <dbReference type="Google" id="ProtNLM"/>
    </source>
</evidence>
<sequence length="336" mass="39061">MATKSDHQSQDEEVIHTQKMSPGALLTAYTLQILSRPIIHVSQPGSENRNLWKRVTHSYNFWIKCPKDAQKIVADFSNTAYDIFIVVDDLVDETKLRRGISSAHEVYGVPLTVQAVVYMACKLSHILTPHLEKMKHVAVDHFIHMGIQSFTGQGLEIYFRDIEKCPTFDDYRTIVRGKCSHPVMWGIQLLKLLAKKETIEFNFGVVDKLCNFLQIYNDYINLHNTKYATVRVFCDDLDEGKFSYPVIHAIRSHPNDRRLLDLLKKRPLDTENKKLFVDIMEGFGSFEHTRNALEDLKKEIRTDMDRKKMEKNPLIERIFQDVFSNLDNEIYFDGCD</sequence>
<keyword evidence="3" id="KW-0808">Transferase</keyword>
<dbReference type="Proteomes" id="UP001168821">
    <property type="component" value="Unassembled WGS sequence"/>
</dbReference>
<name>A0AA38IJR4_9CUCU</name>
<comment type="similarity">
    <text evidence="3">Belongs to the FPP/GGPP synthase family.</text>
</comment>
<dbReference type="Pfam" id="PF00348">
    <property type="entry name" value="polyprenyl_synt"/>
    <property type="match status" value="1"/>
</dbReference>
<dbReference type="InterPro" id="IPR033749">
    <property type="entry name" value="Polyprenyl_synt_CS"/>
</dbReference>
<evidence type="ECO:0000256" key="1">
    <source>
        <dbReference type="ARBA" id="ARBA00022723"/>
    </source>
</evidence>
<keyword evidence="1" id="KW-0479">Metal-binding</keyword>
<keyword evidence="5" id="KW-1185">Reference proteome</keyword>
<dbReference type="AlphaFoldDB" id="A0AA38IJR4"/>
<dbReference type="EMBL" id="JALNTZ010000003">
    <property type="protein sequence ID" value="KAJ3658217.1"/>
    <property type="molecule type" value="Genomic_DNA"/>
</dbReference>
<dbReference type="GO" id="GO:0046872">
    <property type="term" value="F:metal ion binding"/>
    <property type="evidence" value="ECO:0007669"/>
    <property type="project" value="UniProtKB-KW"/>
</dbReference>
<evidence type="ECO:0000256" key="2">
    <source>
        <dbReference type="ARBA" id="ARBA00022842"/>
    </source>
</evidence>
<dbReference type="GO" id="GO:0004659">
    <property type="term" value="F:prenyltransferase activity"/>
    <property type="evidence" value="ECO:0007669"/>
    <property type="project" value="InterPro"/>
</dbReference>
<evidence type="ECO:0000313" key="4">
    <source>
        <dbReference type="EMBL" id="KAJ3658217.1"/>
    </source>
</evidence>